<feature type="domain" description="CRAL-TRIO" evidence="1">
    <location>
        <begin position="77"/>
        <end position="134"/>
    </location>
</feature>
<dbReference type="STRING" id="86630.A0A367IJ36"/>
<feature type="non-terminal residue" evidence="2">
    <location>
        <position position="1"/>
    </location>
</feature>
<proteinExistence type="predicted"/>
<dbReference type="Pfam" id="PF13716">
    <property type="entry name" value="CRAL_TRIO_2"/>
    <property type="match status" value="1"/>
</dbReference>
<protein>
    <submittedName>
        <fullName evidence="2">Neurofibromin 1</fullName>
    </submittedName>
</protein>
<dbReference type="AlphaFoldDB" id="A0A367IJ36"/>
<sequence length="135" mass="15825">TQKILELKHTMEKFSNLLGQLGPPPDTPQTEVTMVRNYALVNNNSHYNEFMRRNKHRDLNSIRSLNIFYQGGVSRGGRPVFYLIARHVPAETMDFELLIYYMLRVLEPCLSQPFELVFDLSRFSEGIEIPIHWLN</sequence>
<reference evidence="2 3" key="1">
    <citation type="journal article" date="2018" name="G3 (Bethesda)">
        <title>Phylogenetic and Phylogenomic Definition of Rhizopus Species.</title>
        <authorList>
            <person name="Gryganskyi A.P."/>
            <person name="Golan J."/>
            <person name="Dolatabadi S."/>
            <person name="Mondo S."/>
            <person name="Robb S."/>
            <person name="Idnurm A."/>
            <person name="Muszewska A."/>
            <person name="Steczkiewicz K."/>
            <person name="Masonjones S."/>
            <person name="Liao H.L."/>
            <person name="Gajdeczka M.T."/>
            <person name="Anike F."/>
            <person name="Vuek A."/>
            <person name="Anishchenko I.M."/>
            <person name="Voigt K."/>
            <person name="de Hoog G.S."/>
            <person name="Smith M.E."/>
            <person name="Heitman J."/>
            <person name="Vilgalys R."/>
            <person name="Stajich J.E."/>
        </authorList>
    </citation>
    <scope>NUCLEOTIDE SEQUENCE [LARGE SCALE GENOMIC DNA]</scope>
    <source>
        <strain evidence="2 3">CBS 357.93</strain>
    </source>
</reference>
<gene>
    <name evidence="2" type="primary">NF1</name>
    <name evidence="2" type="ORF">CU097_000093</name>
</gene>
<dbReference type="InterPro" id="IPR036865">
    <property type="entry name" value="CRAL-TRIO_dom_sf"/>
</dbReference>
<dbReference type="OrthoDB" id="28245at2759"/>
<dbReference type="Gene3D" id="3.40.525.10">
    <property type="entry name" value="CRAL-TRIO lipid binding domain"/>
    <property type="match status" value="1"/>
</dbReference>
<name>A0A367IJ36_RHIAZ</name>
<feature type="non-terminal residue" evidence="2">
    <location>
        <position position="135"/>
    </location>
</feature>
<dbReference type="InterPro" id="IPR001251">
    <property type="entry name" value="CRAL-TRIO_dom"/>
</dbReference>
<accession>A0A367IJ36</accession>
<organism evidence="2 3">
    <name type="scientific">Rhizopus azygosporus</name>
    <name type="common">Rhizopus microsporus var. azygosporus</name>
    <dbReference type="NCBI Taxonomy" id="86630"/>
    <lineage>
        <taxon>Eukaryota</taxon>
        <taxon>Fungi</taxon>
        <taxon>Fungi incertae sedis</taxon>
        <taxon>Mucoromycota</taxon>
        <taxon>Mucoromycotina</taxon>
        <taxon>Mucoromycetes</taxon>
        <taxon>Mucorales</taxon>
        <taxon>Mucorineae</taxon>
        <taxon>Rhizopodaceae</taxon>
        <taxon>Rhizopus</taxon>
    </lineage>
</organism>
<comment type="caution">
    <text evidence="2">The sequence shown here is derived from an EMBL/GenBank/DDBJ whole genome shotgun (WGS) entry which is preliminary data.</text>
</comment>
<keyword evidence="3" id="KW-1185">Reference proteome</keyword>
<evidence type="ECO:0000259" key="1">
    <source>
        <dbReference type="Pfam" id="PF13716"/>
    </source>
</evidence>
<evidence type="ECO:0000313" key="2">
    <source>
        <dbReference type="EMBL" id="RCH77694.1"/>
    </source>
</evidence>
<dbReference type="EMBL" id="PJQL01005739">
    <property type="protein sequence ID" value="RCH77694.1"/>
    <property type="molecule type" value="Genomic_DNA"/>
</dbReference>
<dbReference type="Proteomes" id="UP000252139">
    <property type="component" value="Unassembled WGS sequence"/>
</dbReference>
<evidence type="ECO:0000313" key="3">
    <source>
        <dbReference type="Proteomes" id="UP000252139"/>
    </source>
</evidence>